<accession>X1FNS0</accession>
<protein>
    <submittedName>
        <fullName evidence="1">Uncharacterized protein</fullName>
    </submittedName>
</protein>
<sequence length="130" mass="15454">MEKRYSLYGFLIVEKINSIVWIQHVGDWNNTGEMMYILGSAYIIKDYDLLLLGRCGLMEVEKEMETIDDVEKYLESLPKWDKTKYYVKLADMELFSLIECKTGEVVYSEKNPDILRSLRFMEKERKTDDI</sequence>
<name>X1FNS0_9ZZZZ</name>
<reference evidence="1" key="1">
    <citation type="journal article" date="2014" name="Front. Microbiol.">
        <title>High frequency of phylogenetically diverse reductive dehalogenase-homologous genes in deep subseafloor sedimentary metagenomes.</title>
        <authorList>
            <person name="Kawai M."/>
            <person name="Futagami T."/>
            <person name="Toyoda A."/>
            <person name="Takaki Y."/>
            <person name="Nishi S."/>
            <person name="Hori S."/>
            <person name="Arai W."/>
            <person name="Tsubouchi T."/>
            <person name="Morono Y."/>
            <person name="Uchiyama I."/>
            <person name="Ito T."/>
            <person name="Fujiyama A."/>
            <person name="Inagaki F."/>
            <person name="Takami H."/>
        </authorList>
    </citation>
    <scope>NUCLEOTIDE SEQUENCE</scope>
    <source>
        <strain evidence="1">Expedition CK06-06</strain>
    </source>
</reference>
<comment type="caution">
    <text evidence="1">The sequence shown here is derived from an EMBL/GenBank/DDBJ whole genome shotgun (WGS) entry which is preliminary data.</text>
</comment>
<evidence type="ECO:0000313" key="1">
    <source>
        <dbReference type="EMBL" id="GAH47341.1"/>
    </source>
</evidence>
<dbReference type="AlphaFoldDB" id="X1FNS0"/>
<proteinExistence type="predicted"/>
<dbReference type="EMBL" id="BARU01006478">
    <property type="protein sequence ID" value="GAH47341.1"/>
    <property type="molecule type" value="Genomic_DNA"/>
</dbReference>
<organism evidence="1">
    <name type="scientific">marine sediment metagenome</name>
    <dbReference type="NCBI Taxonomy" id="412755"/>
    <lineage>
        <taxon>unclassified sequences</taxon>
        <taxon>metagenomes</taxon>
        <taxon>ecological metagenomes</taxon>
    </lineage>
</organism>
<gene>
    <name evidence="1" type="ORF">S03H2_12747</name>
</gene>